<reference evidence="1" key="1">
    <citation type="submission" date="2021-01" db="EMBL/GenBank/DDBJ databases">
        <authorList>
            <person name="Corre E."/>
            <person name="Pelletier E."/>
            <person name="Niang G."/>
            <person name="Scheremetjew M."/>
            <person name="Finn R."/>
            <person name="Kale V."/>
            <person name="Holt S."/>
            <person name="Cochrane G."/>
            <person name="Meng A."/>
            <person name="Brown T."/>
            <person name="Cohen L."/>
        </authorList>
    </citation>
    <scope>NUCLEOTIDE SEQUENCE</scope>
    <source>
        <strain evidence="1">CCMP2058</strain>
    </source>
</reference>
<name>A0A7S0DW81_9EUKA</name>
<dbReference type="AlphaFoldDB" id="A0A7S0DW81"/>
<accession>A0A7S0DW81</accession>
<gene>
    <name evidence="1" type="ORF">LAMO00422_LOCUS23626</name>
</gene>
<proteinExistence type="predicted"/>
<protein>
    <submittedName>
        <fullName evidence="1">Uncharacterized protein</fullName>
    </submittedName>
</protein>
<organism evidence="1">
    <name type="scientific">Amorphochlora amoebiformis</name>
    <dbReference type="NCBI Taxonomy" id="1561963"/>
    <lineage>
        <taxon>Eukaryota</taxon>
        <taxon>Sar</taxon>
        <taxon>Rhizaria</taxon>
        <taxon>Cercozoa</taxon>
        <taxon>Chlorarachniophyceae</taxon>
        <taxon>Amorphochlora</taxon>
    </lineage>
</organism>
<evidence type="ECO:0000313" key="1">
    <source>
        <dbReference type="EMBL" id="CAD8464659.1"/>
    </source>
</evidence>
<sequence>MFEGPFAKWIHTQYPFWRDTASQLEVDEINIDKYKAYDAIRIKYNKDLVRPNKAMVDHATSLVPGAIIDMPRSTKSRSSYVFTDLTERKHKLFKIFVREKMGRMRNGSVLERHRALIEELPTKKLRIGVL</sequence>
<dbReference type="EMBL" id="HBEM01034553">
    <property type="protein sequence ID" value="CAD8464659.1"/>
    <property type="molecule type" value="Transcribed_RNA"/>
</dbReference>